<dbReference type="InterPro" id="IPR019885">
    <property type="entry name" value="Tscrpt_reg_HTH_AsnC-type_CS"/>
</dbReference>
<reference evidence="6" key="1">
    <citation type="journal article" date="2019" name="Int. J. Syst. Evol. Microbiol.">
        <title>The Global Catalogue of Microorganisms (GCM) 10K type strain sequencing project: providing services to taxonomists for standard genome sequencing and annotation.</title>
        <authorList>
            <consortium name="The Broad Institute Genomics Platform"/>
            <consortium name="The Broad Institute Genome Sequencing Center for Infectious Disease"/>
            <person name="Wu L."/>
            <person name="Ma J."/>
        </authorList>
    </citation>
    <scope>NUCLEOTIDE SEQUENCE [LARGE SCALE GENOMIC DNA]</scope>
    <source>
        <strain evidence="6">KCTC 32465</strain>
    </source>
</reference>
<feature type="domain" description="HTH asnC-type" evidence="4">
    <location>
        <begin position="18"/>
        <end position="79"/>
    </location>
</feature>
<name>A0ABQ3D6U7_9RHOB</name>
<keyword evidence="2" id="KW-0238">DNA-binding</keyword>
<dbReference type="PROSITE" id="PS00519">
    <property type="entry name" value="HTH_ASNC_1"/>
    <property type="match status" value="1"/>
</dbReference>
<evidence type="ECO:0000256" key="3">
    <source>
        <dbReference type="ARBA" id="ARBA00023163"/>
    </source>
</evidence>
<evidence type="ECO:0000313" key="6">
    <source>
        <dbReference type="Proteomes" id="UP000634455"/>
    </source>
</evidence>
<dbReference type="PROSITE" id="PS50956">
    <property type="entry name" value="HTH_ASNC_2"/>
    <property type="match status" value="1"/>
</dbReference>
<accession>A0ABQ3D6U7</accession>
<dbReference type="PANTHER" id="PTHR30154:SF53">
    <property type="entry name" value="HTH-TYPE TRANSCRIPTIONAL REGULATOR LRPC"/>
    <property type="match status" value="1"/>
</dbReference>
<dbReference type="SMART" id="SM00344">
    <property type="entry name" value="HTH_ASNC"/>
    <property type="match status" value="1"/>
</dbReference>
<keyword evidence="3" id="KW-0804">Transcription</keyword>
<evidence type="ECO:0000313" key="5">
    <source>
        <dbReference type="EMBL" id="GHA55854.1"/>
    </source>
</evidence>
<dbReference type="SUPFAM" id="SSF54909">
    <property type="entry name" value="Dimeric alpha+beta barrel"/>
    <property type="match status" value="1"/>
</dbReference>
<dbReference type="EMBL" id="BMZF01000006">
    <property type="protein sequence ID" value="GHA55854.1"/>
    <property type="molecule type" value="Genomic_DNA"/>
</dbReference>
<proteinExistence type="predicted"/>
<organism evidence="5 6">
    <name type="scientific">Paramylibacter ulvae</name>
    <dbReference type="NCBI Taxonomy" id="1651968"/>
    <lineage>
        <taxon>Bacteria</taxon>
        <taxon>Pseudomonadati</taxon>
        <taxon>Pseudomonadota</taxon>
        <taxon>Alphaproteobacteria</taxon>
        <taxon>Rhodobacterales</taxon>
        <taxon>Paracoccaceae</taxon>
        <taxon>Paramylibacter</taxon>
    </lineage>
</organism>
<dbReference type="InterPro" id="IPR036388">
    <property type="entry name" value="WH-like_DNA-bd_sf"/>
</dbReference>
<dbReference type="PANTHER" id="PTHR30154">
    <property type="entry name" value="LEUCINE-RESPONSIVE REGULATORY PROTEIN"/>
    <property type="match status" value="1"/>
</dbReference>
<dbReference type="Proteomes" id="UP000634455">
    <property type="component" value="Unassembled WGS sequence"/>
</dbReference>
<dbReference type="Pfam" id="PF13404">
    <property type="entry name" value="HTH_AsnC-type"/>
    <property type="match status" value="1"/>
</dbReference>
<dbReference type="InterPro" id="IPR011008">
    <property type="entry name" value="Dimeric_a/b-barrel"/>
</dbReference>
<dbReference type="InterPro" id="IPR019887">
    <property type="entry name" value="Tscrpt_reg_AsnC/Lrp_C"/>
</dbReference>
<dbReference type="InterPro" id="IPR000485">
    <property type="entry name" value="AsnC-type_HTH_dom"/>
</dbReference>
<dbReference type="SUPFAM" id="SSF46785">
    <property type="entry name" value="Winged helix' DNA-binding domain"/>
    <property type="match status" value="1"/>
</dbReference>
<dbReference type="InterPro" id="IPR019888">
    <property type="entry name" value="Tscrpt_reg_AsnC-like"/>
</dbReference>
<comment type="caution">
    <text evidence="5">The sequence shown here is derived from an EMBL/GenBank/DDBJ whole genome shotgun (WGS) entry which is preliminary data.</text>
</comment>
<dbReference type="Gene3D" id="1.10.10.10">
    <property type="entry name" value="Winged helix-like DNA-binding domain superfamily/Winged helix DNA-binding domain"/>
    <property type="match status" value="1"/>
</dbReference>
<sequence length="162" mass="17844">MHNMVNLMHKLIYQTDIMDKIDKSLIALLRKNGREPIANLAAGLGVSRATVRARLDKLQHSGAITGFTVRLREDDLAHPMRGMTLIKIAGNKTQRIINQLHQIPAINAIHATNGKWDLIVETATDDLASFDAALSAMRRIDGILESETNLLLATRHHGAISA</sequence>
<evidence type="ECO:0000259" key="4">
    <source>
        <dbReference type="PROSITE" id="PS50956"/>
    </source>
</evidence>
<keyword evidence="6" id="KW-1185">Reference proteome</keyword>
<evidence type="ECO:0000256" key="1">
    <source>
        <dbReference type="ARBA" id="ARBA00023015"/>
    </source>
</evidence>
<protein>
    <submittedName>
        <fullName evidence="5">AsnC family transcriptional regulator</fullName>
    </submittedName>
</protein>
<evidence type="ECO:0000256" key="2">
    <source>
        <dbReference type="ARBA" id="ARBA00023125"/>
    </source>
</evidence>
<dbReference type="InterPro" id="IPR036390">
    <property type="entry name" value="WH_DNA-bd_sf"/>
</dbReference>
<dbReference type="Pfam" id="PF01037">
    <property type="entry name" value="AsnC_trans_reg"/>
    <property type="match status" value="1"/>
</dbReference>
<gene>
    <name evidence="5" type="ORF">GCM10008927_21960</name>
</gene>
<dbReference type="Gene3D" id="3.30.70.920">
    <property type="match status" value="1"/>
</dbReference>
<dbReference type="PRINTS" id="PR00033">
    <property type="entry name" value="HTHASNC"/>
</dbReference>
<keyword evidence="1" id="KW-0805">Transcription regulation</keyword>